<comment type="function">
    <text evidence="12">Catalyzes the reversible conversion of 3-phosphohydroxypyruvate to phosphoserine and of 3-hydroxy-2-oxo-4-phosphonooxybutanoate to phosphohydroxythreonine.</text>
</comment>
<dbReference type="EMBL" id="AFHG01000052">
    <property type="protein sequence ID" value="EGK71332.1"/>
    <property type="molecule type" value="Genomic_DNA"/>
</dbReference>
<comment type="subunit">
    <text evidence="12">Homodimer.</text>
</comment>
<keyword evidence="8 12" id="KW-0664">Pyridoxine biosynthesis</keyword>
<feature type="modified residue" description="N6-(pyridoxal phosphate)lysine" evidence="12">
    <location>
        <position position="197"/>
    </location>
</feature>
<evidence type="ECO:0000256" key="9">
    <source>
        <dbReference type="ARBA" id="ARBA00023299"/>
    </source>
</evidence>
<evidence type="ECO:0000256" key="1">
    <source>
        <dbReference type="ARBA" id="ARBA00004915"/>
    </source>
</evidence>
<dbReference type="STRING" id="1000565.METUNv1_02723"/>
<comment type="pathway">
    <text evidence="1 12">Cofactor biosynthesis; pyridoxine 5'-phosphate biosynthesis; pyridoxine 5'-phosphate from D-erythrose 4-phosphate: step 3/5.</text>
</comment>
<feature type="binding site" evidence="12">
    <location>
        <position position="153"/>
    </location>
    <ligand>
        <name>pyridoxal 5'-phosphate</name>
        <dbReference type="ChEBI" id="CHEBI:597326"/>
    </ligand>
</feature>
<dbReference type="Gene3D" id="3.40.640.10">
    <property type="entry name" value="Type I PLP-dependent aspartate aminotransferase-like (Major domain)"/>
    <property type="match status" value="1"/>
</dbReference>
<dbReference type="InterPro" id="IPR022278">
    <property type="entry name" value="Pser_aminoTfrase"/>
</dbReference>
<dbReference type="UniPathway" id="UPA00244">
    <property type="reaction ID" value="UER00311"/>
</dbReference>
<keyword evidence="6 12" id="KW-0808">Transferase</keyword>
<dbReference type="InterPro" id="IPR000192">
    <property type="entry name" value="Aminotrans_V_dom"/>
</dbReference>
<feature type="binding site" evidence="12">
    <location>
        <position position="103"/>
    </location>
    <ligand>
        <name>pyridoxal 5'-phosphate</name>
        <dbReference type="ChEBI" id="CHEBI:597326"/>
    </ligand>
</feature>
<dbReference type="Gene3D" id="3.90.1150.10">
    <property type="entry name" value="Aspartate Aminotransferase, domain 1"/>
    <property type="match status" value="1"/>
</dbReference>
<dbReference type="InterPro" id="IPR015424">
    <property type="entry name" value="PyrdxlP-dep_Trfase"/>
</dbReference>
<dbReference type="GO" id="GO:0005737">
    <property type="term" value="C:cytoplasm"/>
    <property type="evidence" value="ECO:0007669"/>
    <property type="project" value="UniProtKB-SubCell"/>
</dbReference>
<dbReference type="NCBIfam" id="NF003764">
    <property type="entry name" value="PRK05355.1"/>
    <property type="match status" value="1"/>
</dbReference>
<dbReference type="HAMAP" id="MF_00160">
    <property type="entry name" value="SerC_aminotrans_5"/>
    <property type="match status" value="1"/>
</dbReference>
<dbReference type="OrthoDB" id="9809412at2"/>
<evidence type="ECO:0000256" key="5">
    <source>
        <dbReference type="ARBA" id="ARBA00022605"/>
    </source>
</evidence>
<evidence type="ECO:0000313" key="16">
    <source>
        <dbReference type="Proteomes" id="UP000005019"/>
    </source>
</evidence>
<dbReference type="PANTHER" id="PTHR43247:SF1">
    <property type="entry name" value="PHOSPHOSERINE AMINOTRANSFERASE"/>
    <property type="match status" value="1"/>
</dbReference>
<dbReference type="PIRSF" id="PIRSF000525">
    <property type="entry name" value="SerC"/>
    <property type="match status" value="1"/>
</dbReference>
<feature type="domain" description="Aminotransferase class V" evidence="14">
    <location>
        <begin position="6"/>
        <end position="348"/>
    </location>
</feature>
<feature type="binding site" evidence="12">
    <location>
        <begin position="238"/>
        <end position="239"/>
    </location>
    <ligand>
        <name>pyridoxal 5'-phosphate</name>
        <dbReference type="ChEBI" id="CHEBI:597326"/>
    </ligand>
</feature>
<comment type="pathway">
    <text evidence="2 12 13">Amino-acid biosynthesis; L-serine biosynthesis; L-serine from 3-phospho-D-glycerate: step 2/3.</text>
</comment>
<evidence type="ECO:0000256" key="4">
    <source>
        <dbReference type="ARBA" id="ARBA00022576"/>
    </source>
</evidence>
<evidence type="ECO:0000256" key="2">
    <source>
        <dbReference type="ARBA" id="ARBA00005099"/>
    </source>
</evidence>
<dbReference type="SUPFAM" id="SSF53383">
    <property type="entry name" value="PLP-dependent transferases"/>
    <property type="match status" value="1"/>
</dbReference>
<sequence length="361" mass="39585">MGERAYNFGAGPAMMPDAVIERVAREWQDFRGEGYSAMELGHRSEHFADILARAKADLRALLDVPESHHILFLHGGATPHFAMVPLNLAQPGESADYIHTGYWSDKAMAEASALVNVRIAASAADSEFDRVPDRAGWQLDPAAAYVHICSNETIGGVEYDGDPDTGNVPLVADMSSNILSRPIDVARYGLIYAGAQKNIGPAGLAIVIVRDDLLERVRAGVPSVMKYARHVEWDSMYNTPAAFAIWVAGLVFEHVRKAGGVTEMARISVEKAQKIYAAIDASSLYINRIQPASRSRMNVPFFLREPRLEQRFLDGARRRGLLNLKGHRATGGMRASLYNAMPLAGAQALADYMTEFERKNG</sequence>
<evidence type="ECO:0000256" key="13">
    <source>
        <dbReference type="RuleBase" id="RU004505"/>
    </source>
</evidence>
<dbReference type="NCBIfam" id="TIGR01364">
    <property type="entry name" value="serC_1"/>
    <property type="match status" value="1"/>
</dbReference>
<dbReference type="Proteomes" id="UP000005019">
    <property type="component" value="Unassembled WGS sequence"/>
</dbReference>
<name>F5REI5_METUF</name>
<comment type="cofactor">
    <cofactor evidence="12">
        <name>pyridoxal 5'-phosphate</name>
        <dbReference type="ChEBI" id="CHEBI:597326"/>
    </cofactor>
    <text evidence="12">Binds 1 pyridoxal phosphate per subunit.</text>
</comment>
<comment type="caution">
    <text evidence="12">Lacks conserved residue(s) required for the propagation of feature annotation.</text>
</comment>
<comment type="subcellular location">
    <subcellularLocation>
        <location evidence="12">Cytoplasm</location>
    </subcellularLocation>
</comment>
<reference evidence="15 16" key="1">
    <citation type="journal article" date="2011" name="J. Bacteriol.">
        <title>Genome sequence of Methyloversatilis universalis FAM5T, a methylotrophic representative of the order Rhodocyclales.</title>
        <authorList>
            <person name="Kittichotirat W."/>
            <person name="Good N.M."/>
            <person name="Hall R."/>
            <person name="Bringel F."/>
            <person name="Lajus A."/>
            <person name="Medigue C."/>
            <person name="Smalley N.E."/>
            <person name="Beck D."/>
            <person name="Bumgarner R."/>
            <person name="Vuilleumier S."/>
            <person name="Kalyuzhnaya M.G."/>
        </authorList>
    </citation>
    <scope>NUCLEOTIDE SEQUENCE [LARGE SCALE GENOMIC DNA]</scope>
    <source>
        <strain evidence="16">ATCC BAA-1314 / JCM 13912 / FAM5</strain>
    </source>
</reference>
<feature type="binding site" evidence="12">
    <location>
        <position position="173"/>
    </location>
    <ligand>
        <name>pyridoxal 5'-phosphate</name>
        <dbReference type="ChEBI" id="CHEBI:597326"/>
    </ligand>
</feature>
<evidence type="ECO:0000256" key="11">
    <source>
        <dbReference type="ARBA" id="ARBA00049007"/>
    </source>
</evidence>
<evidence type="ECO:0000256" key="6">
    <source>
        <dbReference type="ARBA" id="ARBA00022679"/>
    </source>
</evidence>
<evidence type="ECO:0000256" key="8">
    <source>
        <dbReference type="ARBA" id="ARBA00023096"/>
    </source>
</evidence>
<dbReference type="AlphaFoldDB" id="F5REI5"/>
<proteinExistence type="inferred from homology"/>
<dbReference type="UniPathway" id="UPA00135">
    <property type="reaction ID" value="UER00197"/>
</dbReference>
<protein>
    <recommendedName>
        <fullName evidence="12">Phosphoserine aminotransferase</fullName>
        <ecNumber evidence="12">2.6.1.52</ecNumber>
    </recommendedName>
    <alternativeName>
        <fullName evidence="12">Phosphohydroxythreonine aminotransferase</fullName>
        <shortName evidence="12">PSAT</shortName>
    </alternativeName>
</protein>
<dbReference type="GO" id="GO:0006564">
    <property type="term" value="P:L-serine biosynthetic process"/>
    <property type="evidence" value="ECO:0007669"/>
    <property type="project" value="UniProtKB-UniRule"/>
</dbReference>
<evidence type="ECO:0000259" key="14">
    <source>
        <dbReference type="Pfam" id="PF00266"/>
    </source>
</evidence>
<evidence type="ECO:0000256" key="3">
    <source>
        <dbReference type="ARBA" id="ARBA00006904"/>
    </source>
</evidence>
<comment type="catalytic activity">
    <reaction evidence="10 12">
        <text>4-(phosphooxy)-L-threonine + 2-oxoglutarate = (R)-3-hydroxy-2-oxo-4-phosphooxybutanoate + L-glutamate</text>
        <dbReference type="Rhea" id="RHEA:16573"/>
        <dbReference type="ChEBI" id="CHEBI:16810"/>
        <dbReference type="ChEBI" id="CHEBI:29985"/>
        <dbReference type="ChEBI" id="CHEBI:58452"/>
        <dbReference type="ChEBI" id="CHEBI:58538"/>
        <dbReference type="EC" id="2.6.1.52"/>
    </reaction>
</comment>
<dbReference type="GO" id="GO:0004648">
    <property type="term" value="F:O-phospho-L-serine:2-oxoglutarate aminotransferase activity"/>
    <property type="evidence" value="ECO:0007669"/>
    <property type="project" value="UniProtKB-UniRule"/>
</dbReference>
<keyword evidence="16" id="KW-1185">Reference proteome</keyword>
<dbReference type="PROSITE" id="PS00595">
    <property type="entry name" value="AA_TRANSFER_CLASS_5"/>
    <property type="match status" value="1"/>
</dbReference>
<keyword evidence="4 12" id="KW-0032">Aminotransferase</keyword>
<dbReference type="GO" id="GO:0008615">
    <property type="term" value="P:pyridoxine biosynthetic process"/>
    <property type="evidence" value="ECO:0007669"/>
    <property type="project" value="UniProtKB-UniRule"/>
</dbReference>
<evidence type="ECO:0000313" key="15">
    <source>
        <dbReference type="EMBL" id="EGK71332.1"/>
    </source>
</evidence>
<comment type="caution">
    <text evidence="15">The sequence shown here is derived from an EMBL/GenBank/DDBJ whole genome shotgun (WGS) entry which is preliminary data.</text>
</comment>
<dbReference type="Pfam" id="PF00266">
    <property type="entry name" value="Aminotran_5"/>
    <property type="match status" value="1"/>
</dbReference>
<feature type="binding site" evidence="12">
    <location>
        <position position="43"/>
    </location>
    <ligand>
        <name>L-glutamate</name>
        <dbReference type="ChEBI" id="CHEBI:29985"/>
    </ligand>
</feature>
<dbReference type="PANTHER" id="PTHR43247">
    <property type="entry name" value="PHOSPHOSERINE AMINOTRANSFERASE"/>
    <property type="match status" value="1"/>
</dbReference>
<dbReference type="FunFam" id="3.40.640.10:FF:000010">
    <property type="entry name" value="Phosphoserine aminotransferase"/>
    <property type="match status" value="1"/>
</dbReference>
<gene>
    <name evidence="12" type="primary">serC</name>
    <name evidence="15" type="ORF">METUNv1_02723</name>
</gene>
<dbReference type="RefSeq" id="WP_008062598.1">
    <property type="nucleotide sequence ID" value="NZ_AFHG01000052.1"/>
</dbReference>
<dbReference type="InterPro" id="IPR020578">
    <property type="entry name" value="Aminotrans_V_PyrdxlP_BS"/>
</dbReference>
<comment type="catalytic activity">
    <reaction evidence="11 12 13">
        <text>O-phospho-L-serine + 2-oxoglutarate = 3-phosphooxypyruvate + L-glutamate</text>
        <dbReference type="Rhea" id="RHEA:14329"/>
        <dbReference type="ChEBI" id="CHEBI:16810"/>
        <dbReference type="ChEBI" id="CHEBI:18110"/>
        <dbReference type="ChEBI" id="CHEBI:29985"/>
        <dbReference type="ChEBI" id="CHEBI:57524"/>
        <dbReference type="EC" id="2.6.1.52"/>
    </reaction>
</comment>
<dbReference type="EC" id="2.6.1.52" evidence="12"/>
<dbReference type="eggNOG" id="COG1932">
    <property type="taxonomic scope" value="Bacteria"/>
</dbReference>
<dbReference type="InterPro" id="IPR015422">
    <property type="entry name" value="PyrdxlP-dep_Trfase_small"/>
</dbReference>
<feature type="binding site" evidence="12">
    <location>
        <position position="196"/>
    </location>
    <ligand>
        <name>pyridoxal 5'-phosphate</name>
        <dbReference type="ChEBI" id="CHEBI:597326"/>
    </ligand>
</feature>
<organism evidence="15 16">
    <name type="scientific">Methyloversatilis universalis (strain ATCC BAA-1314 / DSM 25237 / JCM 13912 / CCUG 52030 / FAM5)</name>
    <dbReference type="NCBI Taxonomy" id="1000565"/>
    <lineage>
        <taxon>Bacteria</taxon>
        <taxon>Pseudomonadati</taxon>
        <taxon>Pseudomonadota</taxon>
        <taxon>Betaproteobacteria</taxon>
        <taxon>Nitrosomonadales</taxon>
        <taxon>Sterolibacteriaceae</taxon>
        <taxon>Methyloversatilis</taxon>
    </lineage>
</organism>
<accession>F5REI5</accession>
<keyword evidence="7 12" id="KW-0663">Pyridoxal phosphate</keyword>
<evidence type="ECO:0000256" key="12">
    <source>
        <dbReference type="HAMAP-Rule" id="MF_00160"/>
    </source>
</evidence>
<keyword evidence="9 12" id="KW-0718">Serine biosynthesis</keyword>
<evidence type="ECO:0000256" key="7">
    <source>
        <dbReference type="ARBA" id="ARBA00022898"/>
    </source>
</evidence>
<dbReference type="GO" id="GO:0030170">
    <property type="term" value="F:pyridoxal phosphate binding"/>
    <property type="evidence" value="ECO:0007669"/>
    <property type="project" value="UniProtKB-UniRule"/>
</dbReference>
<keyword evidence="12" id="KW-0963">Cytoplasm</keyword>
<keyword evidence="5 12" id="KW-0028">Amino-acid biosynthesis</keyword>
<dbReference type="FunFam" id="3.90.1150.10:FF:000006">
    <property type="entry name" value="Phosphoserine aminotransferase"/>
    <property type="match status" value="1"/>
</dbReference>
<feature type="binding site" evidence="12">
    <location>
        <begin position="77"/>
        <end position="78"/>
    </location>
    <ligand>
        <name>pyridoxal 5'-phosphate</name>
        <dbReference type="ChEBI" id="CHEBI:597326"/>
    </ligand>
</feature>
<comment type="similarity">
    <text evidence="3 12">Belongs to the class-V pyridoxal-phosphate-dependent aminotransferase family. SerC subfamily.</text>
</comment>
<dbReference type="InterPro" id="IPR015421">
    <property type="entry name" value="PyrdxlP-dep_Trfase_major"/>
</dbReference>
<evidence type="ECO:0000256" key="10">
    <source>
        <dbReference type="ARBA" id="ARBA00047630"/>
    </source>
</evidence>